<reference evidence="1" key="1">
    <citation type="submission" date="2022-10" db="EMBL/GenBank/DDBJ databases">
        <authorList>
            <person name="Aires J."/>
            <person name="Mesa V."/>
        </authorList>
    </citation>
    <scope>NUCLEOTIDE SEQUENCE</scope>
    <source>
        <strain evidence="1">Clostridium neonatale JD116</strain>
    </source>
</reference>
<dbReference type="Proteomes" id="UP001189143">
    <property type="component" value="Unassembled WGS sequence"/>
</dbReference>
<sequence length="40" mass="4893">MCIYTFYLKNNIIETLIFIDLNNLQYLNIIINRLLKIINF</sequence>
<evidence type="ECO:0000313" key="1">
    <source>
        <dbReference type="EMBL" id="CAI3595848.1"/>
    </source>
</evidence>
<dbReference type="EMBL" id="CAMTCP010000222">
    <property type="protein sequence ID" value="CAI3595848.1"/>
    <property type="molecule type" value="Genomic_DNA"/>
</dbReference>
<gene>
    <name evidence="1" type="ORF">CNEO2_20095</name>
</gene>
<dbReference type="AlphaFoldDB" id="A0AAD1YG07"/>
<name>A0AAD1YG07_9CLOT</name>
<evidence type="ECO:0000313" key="2">
    <source>
        <dbReference type="Proteomes" id="UP001189143"/>
    </source>
</evidence>
<accession>A0AAD1YG07</accession>
<organism evidence="1 2">
    <name type="scientific">Clostridium neonatale</name>
    <dbReference type="NCBI Taxonomy" id="137838"/>
    <lineage>
        <taxon>Bacteria</taxon>
        <taxon>Bacillati</taxon>
        <taxon>Bacillota</taxon>
        <taxon>Clostridia</taxon>
        <taxon>Eubacteriales</taxon>
        <taxon>Clostridiaceae</taxon>
        <taxon>Clostridium</taxon>
    </lineage>
</organism>
<protein>
    <submittedName>
        <fullName evidence="1">Uncharacterized protein</fullName>
    </submittedName>
</protein>
<proteinExistence type="predicted"/>
<comment type="caution">
    <text evidence="1">The sequence shown here is derived from an EMBL/GenBank/DDBJ whole genome shotgun (WGS) entry which is preliminary data.</text>
</comment>